<dbReference type="SUPFAM" id="SSF161098">
    <property type="entry name" value="MetI-like"/>
    <property type="match status" value="1"/>
</dbReference>
<evidence type="ECO:0000256" key="8">
    <source>
        <dbReference type="ARBA" id="ARBA00022989"/>
    </source>
</evidence>
<feature type="region of interest" description="Disordered" evidence="11">
    <location>
        <begin position="223"/>
        <end position="248"/>
    </location>
</feature>
<dbReference type="RefSeq" id="WP_025420893.1">
    <property type="nucleotide sequence ID" value="NZ_CP006569.1"/>
</dbReference>
<proteinExistence type="inferred from homology"/>
<dbReference type="InterPro" id="IPR010065">
    <property type="entry name" value="AA_ABC_transptr_permease_3TM"/>
</dbReference>
<evidence type="ECO:0000256" key="1">
    <source>
        <dbReference type="ARBA" id="ARBA00004429"/>
    </source>
</evidence>
<accession>W0HPH3</accession>
<dbReference type="EMBL" id="CP006569">
    <property type="protein sequence ID" value="AHF75761.1"/>
    <property type="molecule type" value="Genomic_DNA"/>
</dbReference>
<dbReference type="InterPro" id="IPR000515">
    <property type="entry name" value="MetI-like"/>
</dbReference>
<evidence type="ECO:0000256" key="6">
    <source>
        <dbReference type="ARBA" id="ARBA00022692"/>
    </source>
</evidence>
<evidence type="ECO:0000256" key="2">
    <source>
        <dbReference type="ARBA" id="ARBA00010072"/>
    </source>
</evidence>
<dbReference type="InterPro" id="IPR035906">
    <property type="entry name" value="MetI-like_sf"/>
</dbReference>
<keyword evidence="3 10" id="KW-0813">Transport</keyword>
<feature type="compositionally biased region" description="Low complexity" evidence="11">
    <location>
        <begin position="223"/>
        <end position="241"/>
    </location>
</feature>
<keyword evidence="14" id="KW-1185">Reference proteome</keyword>
<dbReference type="NCBIfam" id="TIGR01726">
    <property type="entry name" value="HEQRo_perm_3TM"/>
    <property type="match status" value="1"/>
</dbReference>
<evidence type="ECO:0000256" key="4">
    <source>
        <dbReference type="ARBA" id="ARBA00022475"/>
    </source>
</evidence>
<dbReference type="GO" id="GO:0006865">
    <property type="term" value="P:amino acid transport"/>
    <property type="evidence" value="ECO:0007669"/>
    <property type="project" value="UniProtKB-KW"/>
</dbReference>
<sequence length="248" mass="26185">MPLLIEYFPLFLNSIAVTLALSVCTLLASTLGAILLAFGVTCRLAPVRWLFIVLVEIVRAIPIFVLVLAVYFVLPMVAVSLDPFTSTVISLSLWGSANGAEIIRGGLTSLDPGQKEAGSALGFHPVLFFVLVQVAQVVRIILPPFCGLAATLIQATTLGSVVGVVELLRTGQIVIERSTSTTGGVSSFVVYGLMLMVYFVICSAVSRAGSLLERRLSRHLHRPAQPAAPAGPSNGAAPWNPSSQDGKS</sequence>
<feature type="transmembrane region" description="Helical" evidence="10">
    <location>
        <begin position="12"/>
        <end position="38"/>
    </location>
</feature>
<dbReference type="OrthoDB" id="92598at2"/>
<dbReference type="PROSITE" id="PS50928">
    <property type="entry name" value="ABC_TM1"/>
    <property type="match status" value="1"/>
</dbReference>
<name>W0HPH3_9GAMM</name>
<evidence type="ECO:0000256" key="9">
    <source>
        <dbReference type="ARBA" id="ARBA00023136"/>
    </source>
</evidence>
<keyword evidence="8 10" id="KW-1133">Transmembrane helix</keyword>
<evidence type="ECO:0000256" key="7">
    <source>
        <dbReference type="ARBA" id="ARBA00022970"/>
    </source>
</evidence>
<dbReference type="InterPro" id="IPR043429">
    <property type="entry name" value="ArtM/GltK/GlnP/TcyL/YhdX-like"/>
</dbReference>
<dbReference type="Gene3D" id="1.10.3720.10">
    <property type="entry name" value="MetI-like"/>
    <property type="match status" value="1"/>
</dbReference>
<keyword evidence="9 10" id="KW-0472">Membrane</keyword>
<feature type="transmembrane region" description="Helical" evidence="10">
    <location>
        <begin position="188"/>
        <end position="212"/>
    </location>
</feature>
<evidence type="ECO:0000259" key="12">
    <source>
        <dbReference type="PROSITE" id="PS50928"/>
    </source>
</evidence>
<protein>
    <submittedName>
        <fullName evidence="13">ABC amino acid transporter, inner membrane subunit</fullName>
    </submittedName>
</protein>
<evidence type="ECO:0000256" key="10">
    <source>
        <dbReference type="RuleBase" id="RU363032"/>
    </source>
</evidence>
<dbReference type="HOGENOM" id="CLU_019602_1_0_6"/>
<dbReference type="KEGG" id="sod:Sant_0665"/>
<gene>
    <name evidence="13" type="ORF">Sant_0665</name>
</gene>
<keyword evidence="4" id="KW-1003">Cell membrane</keyword>
<keyword evidence="5" id="KW-0997">Cell inner membrane</keyword>
<dbReference type="PANTHER" id="PTHR30614">
    <property type="entry name" value="MEMBRANE COMPONENT OF AMINO ACID ABC TRANSPORTER"/>
    <property type="match status" value="1"/>
</dbReference>
<keyword evidence="6 10" id="KW-0812">Transmembrane</keyword>
<dbReference type="Pfam" id="PF00528">
    <property type="entry name" value="BPD_transp_1"/>
    <property type="match status" value="1"/>
</dbReference>
<dbReference type="CDD" id="cd06261">
    <property type="entry name" value="TM_PBP2"/>
    <property type="match status" value="1"/>
</dbReference>
<dbReference type="PATRIC" id="fig|1239307.3.peg.715"/>
<reference evidence="13 14" key="1">
    <citation type="journal article" date="2014" name="Genome Biol. Evol.">
        <title>Genome degeneration and adaptation in a nascent stage of symbiosis.</title>
        <authorList>
            <person name="Oakeson K.F."/>
            <person name="Gil R."/>
            <person name="Clayton A.L."/>
            <person name="Dunn D.M."/>
            <person name="von Niederhausern A.C."/>
            <person name="Hamil C."/>
            <person name="Aoyagi A."/>
            <person name="Duval B."/>
            <person name="Baca A."/>
            <person name="Silva F.J."/>
            <person name="Vallier A."/>
            <person name="Jackson D.G."/>
            <person name="Latorre A."/>
            <person name="Weiss R.B."/>
            <person name="Heddi A."/>
            <person name="Moya A."/>
            <person name="Dale C."/>
        </authorList>
    </citation>
    <scope>NUCLEOTIDE SEQUENCE [LARGE SCALE GENOMIC DNA]</scope>
    <source>
        <strain evidence="13 14">HS1</strain>
    </source>
</reference>
<comment type="subcellular location">
    <subcellularLocation>
        <location evidence="1">Cell inner membrane</location>
        <topology evidence="1">Multi-pass membrane protein</topology>
    </subcellularLocation>
    <subcellularLocation>
        <location evidence="10">Cell membrane</location>
        <topology evidence="10">Multi-pass membrane protein</topology>
    </subcellularLocation>
</comment>
<evidence type="ECO:0000313" key="14">
    <source>
        <dbReference type="Proteomes" id="UP000019028"/>
    </source>
</evidence>
<dbReference type="GO" id="GO:0022857">
    <property type="term" value="F:transmembrane transporter activity"/>
    <property type="evidence" value="ECO:0007669"/>
    <property type="project" value="InterPro"/>
</dbReference>
<dbReference type="AlphaFoldDB" id="W0HPH3"/>
<dbReference type="PANTHER" id="PTHR30614:SF0">
    <property type="entry name" value="L-CYSTINE TRANSPORT SYSTEM PERMEASE PROTEIN TCYL"/>
    <property type="match status" value="1"/>
</dbReference>
<evidence type="ECO:0000256" key="3">
    <source>
        <dbReference type="ARBA" id="ARBA00022448"/>
    </source>
</evidence>
<evidence type="ECO:0000256" key="5">
    <source>
        <dbReference type="ARBA" id="ARBA00022519"/>
    </source>
</evidence>
<feature type="transmembrane region" description="Helical" evidence="10">
    <location>
        <begin position="117"/>
        <end position="138"/>
    </location>
</feature>
<dbReference type="GO" id="GO:0043190">
    <property type="term" value="C:ATP-binding cassette (ABC) transporter complex"/>
    <property type="evidence" value="ECO:0007669"/>
    <property type="project" value="InterPro"/>
</dbReference>
<feature type="transmembrane region" description="Helical" evidence="10">
    <location>
        <begin position="145"/>
        <end position="168"/>
    </location>
</feature>
<comment type="similarity">
    <text evidence="2">Belongs to the binding-protein-dependent transport system permease family. HisMQ subfamily.</text>
</comment>
<evidence type="ECO:0000256" key="11">
    <source>
        <dbReference type="SAM" id="MobiDB-lite"/>
    </source>
</evidence>
<organism evidence="13 14">
    <name type="scientific">Sodalis praecaptivus</name>
    <dbReference type="NCBI Taxonomy" id="1239307"/>
    <lineage>
        <taxon>Bacteria</taxon>
        <taxon>Pseudomonadati</taxon>
        <taxon>Pseudomonadota</taxon>
        <taxon>Gammaproteobacteria</taxon>
        <taxon>Enterobacterales</taxon>
        <taxon>Bruguierivoracaceae</taxon>
        <taxon>Sodalis</taxon>
    </lineage>
</organism>
<evidence type="ECO:0000313" key="13">
    <source>
        <dbReference type="EMBL" id="AHF75761.1"/>
    </source>
</evidence>
<keyword evidence="7" id="KW-0029">Amino-acid transport</keyword>
<feature type="domain" description="ABC transmembrane type-1" evidence="12">
    <location>
        <begin position="15"/>
        <end position="206"/>
    </location>
</feature>
<feature type="transmembrane region" description="Helical" evidence="10">
    <location>
        <begin position="50"/>
        <end position="74"/>
    </location>
</feature>
<dbReference type="Proteomes" id="UP000019028">
    <property type="component" value="Chromosome"/>
</dbReference>